<proteinExistence type="predicted"/>
<evidence type="ECO:0000313" key="2">
    <source>
        <dbReference type="EMBL" id="KAF1944137.1"/>
    </source>
</evidence>
<feature type="domain" description="Heterokaryon incompatibility" evidence="1">
    <location>
        <begin position="188"/>
        <end position="366"/>
    </location>
</feature>
<dbReference type="Proteomes" id="UP000800038">
    <property type="component" value="Unassembled WGS sequence"/>
</dbReference>
<sequence length="726" mass="83127">MLCDFCIGMLSERRGQIMTGMFDLTFEHHKFTTTLRRSVKADCSICTGLAKILESDTDLRVDQALSIRATLKKVWLGSDQVRGSTFTLDFELGKNRSRVFLLTENEESNHQRINTTTPSGDLVDIAQTWMKKCKCAKSWEQPGEKWYPRRLLDLRELRGAHSNLERAKVHLVESKDACNAIRREHDRYITLSHCWGKSESGEGPLKLTFDTEKRFKDEGIRLKELSKTFRDAVVFAARLEKVGYIWIDSLCIRQPSVGPGTNQNEQLKDWFEQSSFMGTVYRKAFLNISATASSNGHGGLLFDRRPEHLWENNVHVYYPEKDPAMSTKSPKVELDSYKRCTVVDVSAWDDLVEKAPINKRGWVLQERLLAPRVLHFCHNQIAWECSEFQAAEGHTDMHLAARLHRTSIFQQGQLKHLTAENGRLFREIRLRGMPDPDKHLRNLYIYELWKRVVETYSQTQLTEDKDKLIALAGIAKIFQDELFSMGMGGRYVAGLWGKNLESQLLWHVNEVYANDGILFDNPAMRCAIGGPSFSWAAIKSPHGITYGDITDYKSPEDGVGELLFRVLDHSITLADPKNPFGMVTAGRLLLAPRYLRRIELSKLPKSRRVPFAWSLKLDPQPKRPKEYTNIYLDAPGSDKDIFGKNAELYCMPAAYGERTERKSDRYLYCLLLKYEKPVVFAKSQNGQKEGRYRGFRRVGIAKLSSMDEGGQIALKEVDTKELICVC</sequence>
<evidence type="ECO:0000259" key="1">
    <source>
        <dbReference type="Pfam" id="PF06985"/>
    </source>
</evidence>
<reference evidence="2" key="1">
    <citation type="journal article" date="2020" name="Stud. Mycol.">
        <title>101 Dothideomycetes genomes: a test case for predicting lifestyles and emergence of pathogens.</title>
        <authorList>
            <person name="Haridas S."/>
            <person name="Albert R."/>
            <person name="Binder M."/>
            <person name="Bloem J."/>
            <person name="Labutti K."/>
            <person name="Salamov A."/>
            <person name="Andreopoulos B."/>
            <person name="Baker S."/>
            <person name="Barry K."/>
            <person name="Bills G."/>
            <person name="Bluhm B."/>
            <person name="Cannon C."/>
            <person name="Castanera R."/>
            <person name="Culley D."/>
            <person name="Daum C."/>
            <person name="Ezra D."/>
            <person name="Gonzalez J."/>
            <person name="Henrissat B."/>
            <person name="Kuo A."/>
            <person name="Liang C."/>
            <person name="Lipzen A."/>
            <person name="Lutzoni F."/>
            <person name="Magnuson J."/>
            <person name="Mondo S."/>
            <person name="Nolan M."/>
            <person name="Ohm R."/>
            <person name="Pangilinan J."/>
            <person name="Park H.-J."/>
            <person name="Ramirez L."/>
            <person name="Alfaro M."/>
            <person name="Sun H."/>
            <person name="Tritt A."/>
            <person name="Yoshinaga Y."/>
            <person name="Zwiers L.-H."/>
            <person name="Turgeon B."/>
            <person name="Goodwin S."/>
            <person name="Spatafora J."/>
            <person name="Crous P."/>
            <person name="Grigoriev I."/>
        </authorList>
    </citation>
    <scope>NUCLEOTIDE SEQUENCE</scope>
    <source>
        <strain evidence="2">CBS 161.51</strain>
    </source>
</reference>
<dbReference type="EMBL" id="ML976019">
    <property type="protein sequence ID" value="KAF1944137.1"/>
    <property type="molecule type" value="Genomic_DNA"/>
</dbReference>
<dbReference type="PANTHER" id="PTHR33112:SF10">
    <property type="entry name" value="TOL"/>
    <property type="match status" value="1"/>
</dbReference>
<dbReference type="Pfam" id="PF06985">
    <property type="entry name" value="HET"/>
    <property type="match status" value="1"/>
</dbReference>
<dbReference type="OrthoDB" id="5362512at2759"/>
<dbReference type="PANTHER" id="PTHR33112">
    <property type="entry name" value="DOMAIN PROTEIN, PUTATIVE-RELATED"/>
    <property type="match status" value="1"/>
</dbReference>
<protein>
    <submittedName>
        <fullName evidence="2">HET-domain-containing protein</fullName>
    </submittedName>
</protein>
<evidence type="ECO:0000313" key="3">
    <source>
        <dbReference type="Proteomes" id="UP000800038"/>
    </source>
</evidence>
<gene>
    <name evidence="2" type="ORF">EJ02DRAFT_420708</name>
</gene>
<keyword evidence="3" id="KW-1185">Reference proteome</keyword>
<dbReference type="InterPro" id="IPR010730">
    <property type="entry name" value="HET"/>
</dbReference>
<name>A0A6A5T502_9PLEO</name>
<organism evidence="2 3">
    <name type="scientific">Clathrospora elynae</name>
    <dbReference type="NCBI Taxonomy" id="706981"/>
    <lineage>
        <taxon>Eukaryota</taxon>
        <taxon>Fungi</taxon>
        <taxon>Dikarya</taxon>
        <taxon>Ascomycota</taxon>
        <taxon>Pezizomycotina</taxon>
        <taxon>Dothideomycetes</taxon>
        <taxon>Pleosporomycetidae</taxon>
        <taxon>Pleosporales</taxon>
        <taxon>Diademaceae</taxon>
        <taxon>Clathrospora</taxon>
    </lineage>
</organism>
<dbReference type="AlphaFoldDB" id="A0A6A5T502"/>
<accession>A0A6A5T502</accession>